<evidence type="ECO:0000313" key="3">
    <source>
        <dbReference type="Proteomes" id="UP000479190"/>
    </source>
</evidence>
<protein>
    <submittedName>
        <fullName evidence="2">Uncharacterized protein</fullName>
    </submittedName>
</protein>
<reference evidence="2 3" key="1">
    <citation type="submission" date="2020-02" db="EMBL/GenBank/DDBJ databases">
        <authorList>
            <person name="Ferguson B K."/>
        </authorList>
    </citation>
    <scope>NUCLEOTIDE SEQUENCE [LARGE SCALE GENOMIC DNA]</scope>
</reference>
<feature type="compositionally biased region" description="Basic residues" evidence="1">
    <location>
        <begin position="79"/>
        <end position="98"/>
    </location>
</feature>
<accession>A0A6H5I196</accession>
<keyword evidence="3" id="KW-1185">Reference proteome</keyword>
<dbReference type="AlphaFoldDB" id="A0A6H5I196"/>
<organism evidence="2 3">
    <name type="scientific">Trichogramma brassicae</name>
    <dbReference type="NCBI Taxonomy" id="86971"/>
    <lineage>
        <taxon>Eukaryota</taxon>
        <taxon>Metazoa</taxon>
        <taxon>Ecdysozoa</taxon>
        <taxon>Arthropoda</taxon>
        <taxon>Hexapoda</taxon>
        <taxon>Insecta</taxon>
        <taxon>Pterygota</taxon>
        <taxon>Neoptera</taxon>
        <taxon>Endopterygota</taxon>
        <taxon>Hymenoptera</taxon>
        <taxon>Apocrita</taxon>
        <taxon>Proctotrupomorpha</taxon>
        <taxon>Chalcidoidea</taxon>
        <taxon>Trichogrammatidae</taxon>
        <taxon>Trichogramma</taxon>
    </lineage>
</organism>
<dbReference type="EMBL" id="CADCXV010000080">
    <property type="protein sequence ID" value="CAB0028128.1"/>
    <property type="molecule type" value="Genomic_DNA"/>
</dbReference>
<evidence type="ECO:0000256" key="1">
    <source>
        <dbReference type="SAM" id="MobiDB-lite"/>
    </source>
</evidence>
<dbReference type="Proteomes" id="UP000479190">
    <property type="component" value="Unassembled WGS sequence"/>
</dbReference>
<feature type="region of interest" description="Disordered" evidence="1">
    <location>
        <begin position="348"/>
        <end position="373"/>
    </location>
</feature>
<sequence length="475" mass="54152">MSRAPPDILFEWTDIAQRYLCGRGMLVDMAQLKKICAEAYASCLGRALFDAFGGNSSISSREAVRLYQGERSFLDTRSSKARTSRARGSRPSCCRRGRHRHRFPSPPFSLPSPRTRRSPLRRKFKRVVLYIKRPFELVLLQQQRQQQQQQHCTREEYTQFQSLTYFLKARVFFTRYTRITRASIAKNLYRVIFMIEPIQGCDNWNNRDMHLCARGASSSGAAEAEEEAIRIGTDFSRSFVRLCTLRRRRRQQIMHTRSRLPALHESCKFKRVLHNPQCNNNNSYKSTTRPGYFHGIRASIFYNANHSLARCTAATVPRADAVVRLVILSQLTRIRPWSAARATKKFVTELNTDMPQSTRSARRRSSSPPGRSHFGMCTAYEQQSFFATSIGDSAAGVGDSRSPPPPPRAAAAAARHRLDDSSARATAKRASARRHKPCVQTIVWRARGITCTRRHTPPGGAAYYKVTSLHECRSR</sequence>
<evidence type="ECO:0000313" key="2">
    <source>
        <dbReference type="EMBL" id="CAB0028128.1"/>
    </source>
</evidence>
<proteinExistence type="predicted"/>
<gene>
    <name evidence="2" type="ORF">TBRA_LOCUS348</name>
</gene>
<feature type="region of interest" description="Disordered" evidence="1">
    <location>
        <begin position="78"/>
        <end position="98"/>
    </location>
</feature>
<name>A0A6H5I196_9HYME</name>